<dbReference type="InterPro" id="IPR002078">
    <property type="entry name" value="Sigma_54_int"/>
</dbReference>
<evidence type="ECO:0000313" key="5">
    <source>
        <dbReference type="Proteomes" id="UP000193355"/>
    </source>
</evidence>
<keyword evidence="1" id="KW-0547">Nucleotide-binding</keyword>
<organism evidence="4 5">
    <name type="scientific">Dethiosulfovibrio salsuginis</name>
    <dbReference type="NCBI Taxonomy" id="561720"/>
    <lineage>
        <taxon>Bacteria</taxon>
        <taxon>Thermotogati</taxon>
        <taxon>Synergistota</taxon>
        <taxon>Synergistia</taxon>
        <taxon>Synergistales</taxon>
        <taxon>Dethiosulfovibrionaceae</taxon>
        <taxon>Dethiosulfovibrio</taxon>
    </lineage>
</organism>
<accession>A0A1X7KUJ6</accession>
<evidence type="ECO:0000259" key="3">
    <source>
        <dbReference type="PROSITE" id="PS50045"/>
    </source>
</evidence>
<dbReference type="PANTHER" id="PTHR32071">
    <property type="entry name" value="TRANSCRIPTIONAL REGULATORY PROTEIN"/>
    <property type="match status" value="1"/>
</dbReference>
<dbReference type="InterPro" id="IPR003593">
    <property type="entry name" value="AAA+_ATPase"/>
</dbReference>
<name>A0A1X7KUJ6_9BACT</name>
<dbReference type="SUPFAM" id="SSF52540">
    <property type="entry name" value="P-loop containing nucleoside triphosphate hydrolases"/>
    <property type="match status" value="1"/>
</dbReference>
<evidence type="ECO:0000256" key="2">
    <source>
        <dbReference type="ARBA" id="ARBA00022840"/>
    </source>
</evidence>
<dbReference type="PROSITE" id="PS00675">
    <property type="entry name" value="SIGMA54_INTERACT_1"/>
    <property type="match status" value="1"/>
</dbReference>
<dbReference type="OrthoDB" id="9803970at2"/>
<dbReference type="Gene3D" id="1.10.8.60">
    <property type="match status" value="1"/>
</dbReference>
<dbReference type="InterPro" id="IPR058031">
    <property type="entry name" value="AAA_lid_NorR"/>
</dbReference>
<dbReference type="Pfam" id="PF00158">
    <property type="entry name" value="Sigma54_activat"/>
    <property type="match status" value="1"/>
</dbReference>
<feature type="domain" description="Sigma-54 factor interaction" evidence="3">
    <location>
        <begin position="244"/>
        <end position="455"/>
    </location>
</feature>
<evidence type="ECO:0000256" key="1">
    <source>
        <dbReference type="ARBA" id="ARBA00022741"/>
    </source>
</evidence>
<keyword evidence="2" id="KW-0067">ATP-binding</keyword>
<dbReference type="SMART" id="SM00382">
    <property type="entry name" value="AAA"/>
    <property type="match status" value="1"/>
</dbReference>
<dbReference type="PROSITE" id="PS50045">
    <property type="entry name" value="SIGMA54_INTERACT_4"/>
    <property type="match status" value="1"/>
</dbReference>
<dbReference type="CDD" id="cd00009">
    <property type="entry name" value="AAA"/>
    <property type="match status" value="1"/>
</dbReference>
<dbReference type="PANTHER" id="PTHR32071:SF77">
    <property type="entry name" value="TRANSCRIPTIONAL REGULATORY PROTEIN"/>
    <property type="match status" value="1"/>
</dbReference>
<evidence type="ECO:0000313" key="4">
    <source>
        <dbReference type="EMBL" id="SMG45213.1"/>
    </source>
</evidence>
<dbReference type="RefSeq" id="WP_085545406.1">
    <property type="nucleotide sequence ID" value="NZ_FXBB01000037.1"/>
</dbReference>
<dbReference type="InterPro" id="IPR025662">
    <property type="entry name" value="Sigma_54_int_dom_ATP-bd_1"/>
</dbReference>
<dbReference type="Gene3D" id="3.40.50.300">
    <property type="entry name" value="P-loop containing nucleotide triphosphate hydrolases"/>
    <property type="match status" value="1"/>
</dbReference>
<dbReference type="Proteomes" id="UP000193355">
    <property type="component" value="Unassembled WGS sequence"/>
</dbReference>
<dbReference type="AlphaFoldDB" id="A0A1X7KUJ6"/>
<sequence>MAKKKNQVEGGIALPVYLCGGDAIPQDSLEKLLVECQNRCSKSASRRKEMKDNGNIFAVVDNIDDGALAIGTPDAILEAIEESKKSPLLPVIAILEGATWGQSVEKLHGNRGLSLMGIFRQTHLGLTDEEDEDLDELARFQSTLVDLYRKEVRREKGEESLTKAIDWKAKVEEGHGPRFFSLCADPATQGLMDSLKSSLRSLANDKKLGGLSKTRSEVADDPEQRKSLSSLGDILGISGSRLPSILLLGETGTGKSLLARWIAEALFPGQTDGFASMNISAIPSELVDSMLFGAVEGSYTGMKGGEDVPGFFLANAGKVVFLDEIGDMRSDHQTRLLTYMDSGTVRPVGYHGEPIAAPVILVAATNRPLREWVASGKDSFRGDLLHRFDHVVEIPSIRERQADRKLLISLVLQDKEVNPCGVVERISLDAINHLIKKDYPGNFRELRFTIRQAVQKASLEGNKTICLRHCI</sequence>
<proteinExistence type="predicted"/>
<dbReference type="GO" id="GO:0006355">
    <property type="term" value="P:regulation of DNA-templated transcription"/>
    <property type="evidence" value="ECO:0007669"/>
    <property type="project" value="InterPro"/>
</dbReference>
<keyword evidence="5" id="KW-1185">Reference proteome</keyword>
<dbReference type="EMBL" id="FXBB01000037">
    <property type="protein sequence ID" value="SMG45213.1"/>
    <property type="molecule type" value="Genomic_DNA"/>
</dbReference>
<dbReference type="Pfam" id="PF25601">
    <property type="entry name" value="AAA_lid_14"/>
    <property type="match status" value="1"/>
</dbReference>
<gene>
    <name evidence="4" type="ORF">SAMN06275492_13713</name>
</gene>
<dbReference type="GO" id="GO:0005524">
    <property type="term" value="F:ATP binding"/>
    <property type="evidence" value="ECO:0007669"/>
    <property type="project" value="UniProtKB-KW"/>
</dbReference>
<dbReference type="InterPro" id="IPR027417">
    <property type="entry name" value="P-loop_NTPase"/>
</dbReference>
<reference evidence="5" key="1">
    <citation type="submission" date="2017-04" db="EMBL/GenBank/DDBJ databases">
        <authorList>
            <person name="Varghese N."/>
            <person name="Submissions S."/>
        </authorList>
    </citation>
    <scope>NUCLEOTIDE SEQUENCE [LARGE SCALE GENOMIC DNA]</scope>
    <source>
        <strain evidence="5">USBA 82</strain>
    </source>
</reference>
<dbReference type="STRING" id="561720.SAMN06275492_13713"/>
<protein>
    <submittedName>
        <fullName evidence="4">Sigma-54 interaction domain-containing protein</fullName>
    </submittedName>
</protein>